<organism evidence="6 7">
    <name type="scientific">Paenibacillus thiaminolyticus</name>
    <name type="common">Bacillus thiaminolyticus</name>
    <dbReference type="NCBI Taxonomy" id="49283"/>
    <lineage>
        <taxon>Bacteria</taxon>
        <taxon>Bacillati</taxon>
        <taxon>Bacillota</taxon>
        <taxon>Bacilli</taxon>
        <taxon>Bacillales</taxon>
        <taxon>Paenibacillaceae</taxon>
        <taxon>Paenibacillus</taxon>
    </lineage>
</organism>
<dbReference type="AlphaFoldDB" id="A0A3A3GLM5"/>
<keyword evidence="4" id="KW-0472">Membrane</keyword>
<dbReference type="Gene3D" id="1.10.10.60">
    <property type="entry name" value="Homeodomain-like"/>
    <property type="match status" value="2"/>
</dbReference>
<evidence type="ECO:0000256" key="3">
    <source>
        <dbReference type="ARBA" id="ARBA00023163"/>
    </source>
</evidence>
<evidence type="ECO:0000256" key="4">
    <source>
        <dbReference type="SAM" id="Phobius"/>
    </source>
</evidence>
<dbReference type="GO" id="GO:0003700">
    <property type="term" value="F:DNA-binding transcription factor activity"/>
    <property type="evidence" value="ECO:0007669"/>
    <property type="project" value="InterPro"/>
</dbReference>
<dbReference type="SMART" id="SM00342">
    <property type="entry name" value="HTH_ARAC"/>
    <property type="match status" value="1"/>
</dbReference>
<dbReference type="SUPFAM" id="SSF46689">
    <property type="entry name" value="Homeodomain-like"/>
    <property type="match status" value="1"/>
</dbReference>
<dbReference type="InterPro" id="IPR018062">
    <property type="entry name" value="HTH_AraC-typ_CS"/>
</dbReference>
<dbReference type="PROSITE" id="PS01124">
    <property type="entry name" value="HTH_ARAC_FAMILY_2"/>
    <property type="match status" value="1"/>
</dbReference>
<dbReference type="EMBL" id="QYZD01000010">
    <property type="protein sequence ID" value="RJG23605.1"/>
    <property type="molecule type" value="Genomic_DNA"/>
</dbReference>
<evidence type="ECO:0000313" key="6">
    <source>
        <dbReference type="EMBL" id="RJG23605.1"/>
    </source>
</evidence>
<dbReference type="InterPro" id="IPR041522">
    <property type="entry name" value="CdaR_GGDEF"/>
</dbReference>
<dbReference type="GO" id="GO:0043565">
    <property type="term" value="F:sequence-specific DNA binding"/>
    <property type="evidence" value="ECO:0007669"/>
    <property type="project" value="InterPro"/>
</dbReference>
<keyword evidence="2" id="KW-0238">DNA-binding</keyword>
<dbReference type="InterPro" id="IPR018060">
    <property type="entry name" value="HTH_AraC"/>
</dbReference>
<protein>
    <submittedName>
        <fullName evidence="6">AraC family transcriptional regulator</fullName>
    </submittedName>
</protein>
<dbReference type="Pfam" id="PF17853">
    <property type="entry name" value="GGDEF_2"/>
    <property type="match status" value="1"/>
</dbReference>
<dbReference type="PRINTS" id="PR00032">
    <property type="entry name" value="HTHARAC"/>
</dbReference>
<keyword evidence="4" id="KW-1133">Transmembrane helix</keyword>
<dbReference type="InterPro" id="IPR020449">
    <property type="entry name" value="Tscrpt_reg_AraC-type_HTH"/>
</dbReference>
<dbReference type="Proteomes" id="UP000266177">
    <property type="component" value="Unassembled WGS sequence"/>
</dbReference>
<evidence type="ECO:0000313" key="7">
    <source>
        <dbReference type="Proteomes" id="UP000266177"/>
    </source>
</evidence>
<sequence length="763" mass="87320">MTLLLSYLAILLLPVTVAGVFYYRMEEIMINHAIRTNNGLLKQLNQITDSRLKEVEQLTAQVAFNPKVRWLLNNAGSEGLEKQLKVIDALKELSKYKNISSFIHDFAVYFQGSDMILTPEMKTDASLYFSRIAIYTSRSGEWVRHQLLTGHHPKHYSPSEPVRRENVQSNMVTFVQSLPYEYVSDIKGQLIVEIDEQQLKAMLTQIEGVNDGSLMILNDKQEGLMSTVHGDKASAIQRHLQQDNGNNEMRIDGEPMVLSRVKGSNGWEYVSVIPKKVVLQEVLVIKRWALILLMACLAAGLGGSYAMAYRYYQPIKSVVKVLAQRERSSAETYRDEFDLIKQSVIRTLEEEDKLRHTLSEQAPVLRANFLSRLIRGHVDLSYGMNETLVFMDIRLDHEYFGIILIDIADCSQFIQGDTEREWGLVRFVLTNLGHELLQGRGYIVELERDRLAVLLNVPESSASVSAIRDDLLLPMKETAHLRFKLSIACGVSSIHRGIDRIAAAYSEALMALDYRIVHGTESTMMYEQIDAGQSPYYHYPIETEIQLMNVVKSGDAEQTAKLLQHIFELNWQREQVTPDRIRCLTIELLTTLMKIINSIQVDDREVFGSPIDPVGLTARPVAGEEMQERIMRQYNTLCQYIWRERSDYHERLLRKMTAYIEANYRDPNFSLNVMADEFGMTSPYISAFFKKYGGRNITEYIAKLRVEEAKQLLADSRLTISDIAQRVGYASDVGFLRFFKKHEGVTPGKYREMLAGQDDRNNG</sequence>
<proteinExistence type="predicted"/>
<keyword evidence="3" id="KW-0804">Transcription</keyword>
<keyword evidence="1" id="KW-0805">Transcription regulation</keyword>
<accession>A0A3A3GLM5</accession>
<feature type="transmembrane region" description="Helical" evidence="4">
    <location>
        <begin position="288"/>
        <end position="308"/>
    </location>
</feature>
<comment type="caution">
    <text evidence="6">The sequence shown here is derived from an EMBL/GenBank/DDBJ whole genome shotgun (WGS) entry which is preliminary data.</text>
</comment>
<evidence type="ECO:0000259" key="5">
    <source>
        <dbReference type="PROSITE" id="PS01124"/>
    </source>
</evidence>
<reference evidence="6 7" key="1">
    <citation type="submission" date="2018-09" db="EMBL/GenBank/DDBJ databases">
        <title>Paenibacillus SK2017-BO5.</title>
        <authorList>
            <person name="Piskunova J.V."/>
            <person name="Dubiley S.A."/>
            <person name="Severinov K.V."/>
        </authorList>
    </citation>
    <scope>NUCLEOTIDE SEQUENCE [LARGE SCALE GENOMIC DNA]</scope>
    <source>
        <strain evidence="6 7">BO5</strain>
    </source>
</reference>
<dbReference type="PANTHER" id="PTHR43280:SF2">
    <property type="entry name" value="HTH-TYPE TRANSCRIPTIONAL REGULATOR EXSA"/>
    <property type="match status" value="1"/>
</dbReference>
<feature type="domain" description="HTH araC/xylS-type" evidence="5">
    <location>
        <begin position="654"/>
        <end position="753"/>
    </location>
</feature>
<name>A0A3A3GLM5_PANTH</name>
<dbReference type="InterPro" id="IPR009057">
    <property type="entry name" value="Homeodomain-like_sf"/>
</dbReference>
<evidence type="ECO:0000256" key="2">
    <source>
        <dbReference type="ARBA" id="ARBA00023125"/>
    </source>
</evidence>
<dbReference type="PROSITE" id="PS00041">
    <property type="entry name" value="HTH_ARAC_FAMILY_1"/>
    <property type="match status" value="1"/>
</dbReference>
<dbReference type="OrthoDB" id="2515823at2"/>
<gene>
    <name evidence="6" type="ORF">DQX05_13250</name>
</gene>
<evidence type="ECO:0000256" key="1">
    <source>
        <dbReference type="ARBA" id="ARBA00023015"/>
    </source>
</evidence>
<dbReference type="Pfam" id="PF12833">
    <property type="entry name" value="HTH_18"/>
    <property type="match status" value="1"/>
</dbReference>
<keyword evidence="4" id="KW-0812">Transmembrane</keyword>
<dbReference type="PANTHER" id="PTHR43280">
    <property type="entry name" value="ARAC-FAMILY TRANSCRIPTIONAL REGULATOR"/>
    <property type="match status" value="1"/>
</dbReference>